<dbReference type="Proteomes" id="UP000054538">
    <property type="component" value="Unassembled WGS sequence"/>
</dbReference>
<dbReference type="AlphaFoldDB" id="A0A0D0E369"/>
<accession>A0A0D0E369</accession>
<proteinExistence type="predicted"/>
<feature type="region of interest" description="Disordered" evidence="1">
    <location>
        <begin position="203"/>
        <end position="252"/>
    </location>
</feature>
<evidence type="ECO:0000256" key="1">
    <source>
        <dbReference type="SAM" id="MobiDB-lite"/>
    </source>
</evidence>
<evidence type="ECO:0000313" key="2">
    <source>
        <dbReference type="EMBL" id="KIK98581.1"/>
    </source>
</evidence>
<feature type="region of interest" description="Disordered" evidence="1">
    <location>
        <begin position="152"/>
        <end position="189"/>
    </location>
</feature>
<reference evidence="2 3" key="1">
    <citation type="submission" date="2014-04" db="EMBL/GenBank/DDBJ databases">
        <authorList>
            <consortium name="DOE Joint Genome Institute"/>
            <person name="Kuo A."/>
            <person name="Kohler A."/>
            <person name="Jargeat P."/>
            <person name="Nagy L.G."/>
            <person name="Floudas D."/>
            <person name="Copeland A."/>
            <person name="Barry K.W."/>
            <person name="Cichocki N."/>
            <person name="Veneault-Fourrey C."/>
            <person name="LaButti K."/>
            <person name="Lindquist E.A."/>
            <person name="Lipzen A."/>
            <person name="Lundell T."/>
            <person name="Morin E."/>
            <person name="Murat C."/>
            <person name="Sun H."/>
            <person name="Tunlid A."/>
            <person name="Henrissat B."/>
            <person name="Grigoriev I.V."/>
            <person name="Hibbett D.S."/>
            <person name="Martin F."/>
            <person name="Nordberg H.P."/>
            <person name="Cantor M.N."/>
            <person name="Hua S.X."/>
        </authorList>
    </citation>
    <scope>NUCLEOTIDE SEQUENCE [LARGE SCALE GENOMIC DNA]</scope>
    <source>
        <strain evidence="2 3">Ve08.2h10</strain>
    </source>
</reference>
<gene>
    <name evidence="2" type="ORF">PAXRUDRAFT_823752</name>
</gene>
<protein>
    <submittedName>
        <fullName evidence="2">Uncharacterized protein</fullName>
    </submittedName>
</protein>
<dbReference type="InParanoid" id="A0A0D0E369"/>
<keyword evidence="3" id="KW-1185">Reference proteome</keyword>
<sequence>MVVSMSHFEGLDELIQLIYQGFDRFVVLSEINDSAWTVYLGLRGPEGRWWRGSWSTQDVTQLVGPKASSQALEGFADKLSKTFVNGELAIGDWTPDKGARINLTLGPASKRPLHIPLVELSPTEAASHATALLSEIALQAQSRNCHLNPPTLSTPAVGPSRATSVAHVHSSTKRKARAAITAPVTSADEEAQQKIKTLEAELAVAKAAKSKSPEPKASTSARPPKGASLANPHKKARKYQPVEFESDDDQPY</sequence>
<reference evidence="3" key="2">
    <citation type="submission" date="2015-01" db="EMBL/GenBank/DDBJ databases">
        <title>Evolutionary Origins and Diversification of the Mycorrhizal Mutualists.</title>
        <authorList>
            <consortium name="DOE Joint Genome Institute"/>
            <consortium name="Mycorrhizal Genomics Consortium"/>
            <person name="Kohler A."/>
            <person name="Kuo A."/>
            <person name="Nagy L.G."/>
            <person name="Floudas D."/>
            <person name="Copeland A."/>
            <person name="Barry K.W."/>
            <person name="Cichocki N."/>
            <person name="Veneault-Fourrey C."/>
            <person name="LaButti K."/>
            <person name="Lindquist E.A."/>
            <person name="Lipzen A."/>
            <person name="Lundell T."/>
            <person name="Morin E."/>
            <person name="Murat C."/>
            <person name="Riley R."/>
            <person name="Ohm R."/>
            <person name="Sun H."/>
            <person name="Tunlid A."/>
            <person name="Henrissat B."/>
            <person name="Grigoriev I.V."/>
            <person name="Hibbett D.S."/>
            <person name="Martin F."/>
        </authorList>
    </citation>
    <scope>NUCLEOTIDE SEQUENCE [LARGE SCALE GENOMIC DNA]</scope>
    <source>
        <strain evidence="3">Ve08.2h10</strain>
    </source>
</reference>
<dbReference type="HOGENOM" id="CLU_070857_0_0_1"/>
<evidence type="ECO:0000313" key="3">
    <source>
        <dbReference type="Proteomes" id="UP000054538"/>
    </source>
</evidence>
<name>A0A0D0E369_9AGAM</name>
<organism evidence="2 3">
    <name type="scientific">Paxillus rubicundulus Ve08.2h10</name>
    <dbReference type="NCBI Taxonomy" id="930991"/>
    <lineage>
        <taxon>Eukaryota</taxon>
        <taxon>Fungi</taxon>
        <taxon>Dikarya</taxon>
        <taxon>Basidiomycota</taxon>
        <taxon>Agaricomycotina</taxon>
        <taxon>Agaricomycetes</taxon>
        <taxon>Agaricomycetidae</taxon>
        <taxon>Boletales</taxon>
        <taxon>Paxilineae</taxon>
        <taxon>Paxillaceae</taxon>
        <taxon>Paxillus</taxon>
    </lineage>
</organism>
<dbReference type="EMBL" id="KN824888">
    <property type="protein sequence ID" value="KIK98581.1"/>
    <property type="molecule type" value="Genomic_DNA"/>
</dbReference>
<dbReference type="OrthoDB" id="3164380at2759"/>